<feature type="active site" evidence="6">
    <location>
        <position position="190"/>
    </location>
</feature>
<gene>
    <name evidence="11" type="ORF">SCABRO_02446</name>
</gene>
<feature type="region of interest" description="Disordered" evidence="7">
    <location>
        <begin position="724"/>
        <end position="760"/>
    </location>
</feature>
<evidence type="ECO:0000256" key="5">
    <source>
        <dbReference type="ARBA" id="ARBA00022691"/>
    </source>
</evidence>
<evidence type="ECO:0000256" key="7">
    <source>
        <dbReference type="SAM" id="MobiDB-lite"/>
    </source>
</evidence>
<dbReference type="PROSITE" id="PS50112">
    <property type="entry name" value="PAS"/>
    <property type="match status" value="1"/>
</dbReference>
<dbReference type="Pfam" id="PF01339">
    <property type="entry name" value="CheB_methylest"/>
    <property type="match status" value="1"/>
</dbReference>
<sequence length="1014" mass="114926">MAKKRAATGRKTTPKKAILPKKKKPTVKSTKTVKSTSAVKATSKPTPQKKSKKKKKDVSHKLFPVVGIGASAGGLEALEGFFSNLPDQANISIVIIQHLAPKYKSIMGSLLKKYTGMKIFEIEDGLKVEPGSVYLNPPDKDVAMINGEFQLIEPLEARAVRLPIDFFFRSLSEDLGKMSICIVLSGTGTDGTLGLKAIKGEGGMAMAQDEGQAKYDSMPRSAINTGLVDYILPVEQMPKQIIKYVKHPYIDKDEASGTTEQKYQNDITKILIQVRSKTGQDFSQYKQNTIRRRIERRMAVHQIDKISHYLDYVRENPLEVTALYKDLLIGVTNFFRDPDAFDILEKEIISEIVKTKKGDNIRVWIPGCATGEEAYSIAIIFAEMIEKSQKHFNIQIFGTDINEDAIEYARAAIYPGSIAADISRERLKRFFVKEDSTYKVKKHVREMLVFATQSLIKDPPFSKLDLVSCRNVLIYMDTVLQKKVLPMFHYTLNKDGYLFLGTSETIGEYSDLFSTINSKWKIYKRLGATVDKVLRYPVTKEVETSGELPAVQARKDLKEANIYQMAEREILNQYAPPFVLINDKREILYVNGKIHKYLLTPVGVPVFNILKMAHEDLRYKLTTILHKLGRKRETVVSRGLKVRDNGNFLTVDLTVKPFSSGGEAEEMIMVIFEEKEAPEKAVKRKTTSGKSRKEDSQITNLRQELKFAKEYLQATIEELETSNEELKSANEEMQSTNEELQSTNEELETSKEEQQSTNEELETVNSELQNKVTELSRANNDLNNLLASTDIATIFLDTRLSIVRFTPSLTKLFNVLPSDTNRPLRDITAKFNSDTLYQDAETVLNTLVQAEQEIRTNDGRCYSVRILPYRTVENMIDGVVITFADVTSIRAVKRLVTVVEDSNDAITVCDKEGNITAWNRGAEVMYGYGKSEALKMNISNMVPENKREENLRLMKEIMSGKEIKSFYTQRKTKDKKILDIWLTITKLVNEKGEIDYVSTTERDISELKSLKESS</sequence>
<feature type="active site" evidence="6">
    <location>
        <position position="71"/>
    </location>
</feature>
<feature type="region of interest" description="Disordered" evidence="7">
    <location>
        <begin position="1"/>
        <end position="56"/>
    </location>
</feature>
<evidence type="ECO:0000256" key="3">
    <source>
        <dbReference type="ARBA" id="ARBA00022603"/>
    </source>
</evidence>
<reference evidence="11 12" key="1">
    <citation type="submission" date="2014-10" db="EMBL/GenBank/DDBJ databases">
        <title>Draft genome of anammox bacterium scalindua brodae, obtained using differential coverage binning of sequence data from two enrichment reactors.</title>
        <authorList>
            <person name="Speth D.R."/>
            <person name="Russ L."/>
            <person name="Kartal B."/>
            <person name="Op den Camp H.J."/>
            <person name="Dutilh B.E."/>
            <person name="Jetten M.S."/>
        </authorList>
    </citation>
    <scope>NUCLEOTIDE SEQUENCE [LARGE SCALE GENOMIC DNA]</scope>
    <source>
        <strain evidence="11">RU1</strain>
    </source>
</reference>
<dbReference type="InterPro" id="IPR035909">
    <property type="entry name" value="CheB_C"/>
</dbReference>
<dbReference type="Gene3D" id="3.40.50.150">
    <property type="entry name" value="Vaccinia Virus protein VP39"/>
    <property type="match status" value="1"/>
</dbReference>
<keyword evidence="3" id="KW-0489">Methyltransferase</keyword>
<dbReference type="InterPro" id="IPR035965">
    <property type="entry name" value="PAS-like_dom_sf"/>
</dbReference>
<dbReference type="Gene3D" id="3.30.450.20">
    <property type="entry name" value="PAS domain"/>
    <property type="match status" value="2"/>
</dbReference>
<evidence type="ECO:0000259" key="9">
    <source>
        <dbReference type="PROSITE" id="PS50122"/>
    </source>
</evidence>
<dbReference type="EC" id="2.1.1.80" evidence="2"/>
<dbReference type="InterPro" id="IPR000014">
    <property type="entry name" value="PAS"/>
</dbReference>
<dbReference type="GO" id="GO:0000156">
    <property type="term" value="F:phosphorelay response regulator activity"/>
    <property type="evidence" value="ECO:0007669"/>
    <property type="project" value="InterPro"/>
</dbReference>
<dbReference type="NCBIfam" id="TIGR00229">
    <property type="entry name" value="sensory_box"/>
    <property type="match status" value="1"/>
</dbReference>
<dbReference type="InterPro" id="IPR013767">
    <property type="entry name" value="PAS_fold"/>
</dbReference>
<dbReference type="SUPFAM" id="SSF52738">
    <property type="entry name" value="Methylesterase CheB, C-terminal domain"/>
    <property type="match status" value="1"/>
</dbReference>
<proteinExistence type="predicted"/>
<keyword evidence="4" id="KW-0808">Transferase</keyword>
<feature type="domain" description="CheR-type methyltransferase" evidence="10">
    <location>
        <begin position="264"/>
        <end position="536"/>
    </location>
</feature>
<evidence type="ECO:0000259" key="10">
    <source>
        <dbReference type="PROSITE" id="PS50123"/>
    </source>
</evidence>
<feature type="compositionally biased region" description="Low complexity" evidence="7">
    <location>
        <begin position="27"/>
        <end position="46"/>
    </location>
</feature>
<dbReference type="Pfam" id="PF13596">
    <property type="entry name" value="PAS_10"/>
    <property type="match status" value="1"/>
</dbReference>
<dbReference type="PROSITE" id="PS50123">
    <property type="entry name" value="CHER"/>
    <property type="match status" value="1"/>
</dbReference>
<dbReference type="eggNOG" id="COG2201">
    <property type="taxonomic scope" value="Bacteria"/>
</dbReference>
<dbReference type="Gene3D" id="3.40.50.180">
    <property type="entry name" value="Methylesterase CheB, C-terminal domain"/>
    <property type="match status" value="1"/>
</dbReference>
<dbReference type="GO" id="GO:0005737">
    <property type="term" value="C:cytoplasm"/>
    <property type="evidence" value="ECO:0007669"/>
    <property type="project" value="InterPro"/>
</dbReference>
<dbReference type="GO" id="GO:0006355">
    <property type="term" value="P:regulation of DNA-templated transcription"/>
    <property type="evidence" value="ECO:0007669"/>
    <property type="project" value="InterPro"/>
</dbReference>
<keyword evidence="5" id="KW-0949">S-adenosyl-L-methionine</keyword>
<evidence type="ECO:0000256" key="6">
    <source>
        <dbReference type="PROSITE-ProRule" id="PRU00050"/>
    </source>
</evidence>
<dbReference type="InterPro" id="IPR036804">
    <property type="entry name" value="CheR_N_sf"/>
</dbReference>
<evidence type="ECO:0000313" key="11">
    <source>
        <dbReference type="EMBL" id="KHE91807.1"/>
    </source>
</evidence>
<feature type="compositionally biased region" description="Polar residues" evidence="7">
    <location>
        <begin position="731"/>
        <end position="744"/>
    </location>
</feature>
<dbReference type="GO" id="GO:0006935">
    <property type="term" value="P:chemotaxis"/>
    <property type="evidence" value="ECO:0007669"/>
    <property type="project" value="UniProtKB-UniRule"/>
</dbReference>
<keyword evidence="6" id="KW-0145">Chemotaxis</keyword>
<dbReference type="PATRIC" id="fig|237368.3.peg.2640"/>
<evidence type="ECO:0000256" key="2">
    <source>
        <dbReference type="ARBA" id="ARBA00012534"/>
    </source>
</evidence>
<keyword evidence="6" id="KW-0378">Hydrolase</keyword>
<dbReference type="InterPro" id="IPR000673">
    <property type="entry name" value="Sig_transdc_resp-reg_Me-estase"/>
</dbReference>
<dbReference type="SUPFAM" id="SSF47757">
    <property type="entry name" value="Chemotaxis receptor methyltransferase CheR, N-terminal domain"/>
    <property type="match status" value="1"/>
</dbReference>
<dbReference type="InterPro" id="IPR022642">
    <property type="entry name" value="CheR_C"/>
</dbReference>
<feature type="compositionally biased region" description="Basic residues" evidence="7">
    <location>
        <begin position="47"/>
        <end position="56"/>
    </location>
</feature>
<dbReference type="GO" id="GO:0008983">
    <property type="term" value="F:protein-glutamate O-methyltransferase activity"/>
    <property type="evidence" value="ECO:0007669"/>
    <property type="project" value="UniProtKB-EC"/>
</dbReference>
<organism evidence="11 12">
    <name type="scientific">Candidatus Scalindua brodae</name>
    <dbReference type="NCBI Taxonomy" id="237368"/>
    <lineage>
        <taxon>Bacteria</taxon>
        <taxon>Pseudomonadati</taxon>
        <taxon>Planctomycetota</taxon>
        <taxon>Candidatus Brocadiia</taxon>
        <taxon>Candidatus Brocadiales</taxon>
        <taxon>Candidatus Scalinduaceae</taxon>
        <taxon>Candidatus Scalindua</taxon>
    </lineage>
</organism>
<dbReference type="Gene3D" id="1.10.155.10">
    <property type="entry name" value="Chemotaxis receptor methyltransferase CheR, N-terminal domain"/>
    <property type="match status" value="1"/>
</dbReference>
<dbReference type="InterPro" id="IPR029063">
    <property type="entry name" value="SAM-dependent_MTases_sf"/>
</dbReference>
<dbReference type="SMART" id="SM00138">
    <property type="entry name" value="MeTrc"/>
    <property type="match status" value="1"/>
</dbReference>
<dbReference type="Pfam" id="PF03705">
    <property type="entry name" value="CheR_N"/>
    <property type="match status" value="1"/>
</dbReference>
<evidence type="ECO:0000256" key="1">
    <source>
        <dbReference type="ARBA" id="ARBA00001541"/>
    </source>
</evidence>
<feature type="domain" description="CheB-type methylesterase" evidence="9">
    <location>
        <begin position="62"/>
        <end position="248"/>
    </location>
</feature>
<name>A0A0B0EFC8_9BACT</name>
<dbReference type="GO" id="GO:0032259">
    <property type="term" value="P:methylation"/>
    <property type="evidence" value="ECO:0007669"/>
    <property type="project" value="UniProtKB-KW"/>
</dbReference>
<dbReference type="Pfam" id="PF01739">
    <property type="entry name" value="CheR"/>
    <property type="match status" value="1"/>
</dbReference>
<dbReference type="EMBL" id="JRYO01000174">
    <property type="protein sequence ID" value="KHE91807.1"/>
    <property type="molecule type" value="Genomic_DNA"/>
</dbReference>
<dbReference type="GO" id="GO:0008984">
    <property type="term" value="F:protein-glutamate methylesterase activity"/>
    <property type="evidence" value="ECO:0007669"/>
    <property type="project" value="InterPro"/>
</dbReference>
<accession>A0A0B0EFC8</accession>
<dbReference type="Pfam" id="PF00989">
    <property type="entry name" value="PAS"/>
    <property type="match status" value="1"/>
</dbReference>
<dbReference type="Proteomes" id="UP000030652">
    <property type="component" value="Unassembled WGS sequence"/>
</dbReference>
<evidence type="ECO:0000313" key="12">
    <source>
        <dbReference type="Proteomes" id="UP000030652"/>
    </source>
</evidence>
<dbReference type="PANTHER" id="PTHR24422">
    <property type="entry name" value="CHEMOTAXIS PROTEIN METHYLTRANSFERASE"/>
    <property type="match status" value="1"/>
</dbReference>
<dbReference type="InterPro" id="IPR000780">
    <property type="entry name" value="CheR_MeTrfase"/>
</dbReference>
<dbReference type="PANTHER" id="PTHR24422:SF27">
    <property type="entry name" value="PROTEIN-GLUTAMATE O-METHYLTRANSFERASE"/>
    <property type="match status" value="1"/>
</dbReference>
<comment type="caution">
    <text evidence="11">The sequence shown here is derived from an EMBL/GenBank/DDBJ whole genome shotgun (WGS) entry which is preliminary data.</text>
</comment>
<evidence type="ECO:0000259" key="8">
    <source>
        <dbReference type="PROSITE" id="PS50112"/>
    </source>
</evidence>
<dbReference type="SMART" id="SM00091">
    <property type="entry name" value="PAS"/>
    <property type="match status" value="3"/>
</dbReference>
<dbReference type="PROSITE" id="PS50122">
    <property type="entry name" value="CHEB"/>
    <property type="match status" value="1"/>
</dbReference>
<dbReference type="AlphaFoldDB" id="A0A0B0EFC8"/>
<feature type="compositionally biased region" description="Basic residues" evidence="7">
    <location>
        <begin position="1"/>
        <end position="26"/>
    </location>
</feature>
<dbReference type="SUPFAM" id="SSF55785">
    <property type="entry name" value="PYP-like sensor domain (PAS domain)"/>
    <property type="match status" value="2"/>
</dbReference>
<dbReference type="SUPFAM" id="SSF53335">
    <property type="entry name" value="S-adenosyl-L-methionine-dependent methyltransferases"/>
    <property type="match status" value="1"/>
</dbReference>
<dbReference type="eggNOG" id="COG1352">
    <property type="taxonomic scope" value="Bacteria"/>
</dbReference>
<comment type="catalytic activity">
    <reaction evidence="1">
        <text>L-glutamyl-[protein] + S-adenosyl-L-methionine = [protein]-L-glutamate 5-O-methyl ester + S-adenosyl-L-homocysteine</text>
        <dbReference type="Rhea" id="RHEA:24452"/>
        <dbReference type="Rhea" id="RHEA-COMP:10208"/>
        <dbReference type="Rhea" id="RHEA-COMP:10311"/>
        <dbReference type="ChEBI" id="CHEBI:29973"/>
        <dbReference type="ChEBI" id="CHEBI:57856"/>
        <dbReference type="ChEBI" id="CHEBI:59789"/>
        <dbReference type="ChEBI" id="CHEBI:82795"/>
        <dbReference type="EC" id="2.1.1.80"/>
    </reaction>
</comment>
<dbReference type="InterPro" id="IPR022641">
    <property type="entry name" value="CheR_N"/>
</dbReference>
<dbReference type="CDD" id="cd16434">
    <property type="entry name" value="CheB-CheR_fusion"/>
    <property type="match status" value="1"/>
</dbReference>
<protein>
    <recommendedName>
        <fullName evidence="2">protein-glutamate O-methyltransferase</fullName>
        <ecNumber evidence="2">2.1.1.80</ecNumber>
    </recommendedName>
</protein>
<dbReference type="CDD" id="cd00130">
    <property type="entry name" value="PAS"/>
    <property type="match status" value="1"/>
</dbReference>
<dbReference type="PRINTS" id="PR00996">
    <property type="entry name" value="CHERMTFRASE"/>
</dbReference>
<evidence type="ECO:0000256" key="4">
    <source>
        <dbReference type="ARBA" id="ARBA00022679"/>
    </source>
</evidence>
<dbReference type="CDD" id="cd02440">
    <property type="entry name" value="AdoMet_MTases"/>
    <property type="match status" value="1"/>
</dbReference>
<feature type="domain" description="PAS" evidence="8">
    <location>
        <begin position="891"/>
        <end position="961"/>
    </location>
</feature>
<feature type="active site" evidence="6">
    <location>
        <position position="98"/>
    </location>
</feature>
<dbReference type="InterPro" id="IPR050903">
    <property type="entry name" value="Bact_Chemotaxis_MeTrfase"/>
</dbReference>